<evidence type="ECO:0000256" key="2">
    <source>
        <dbReference type="ARBA" id="ARBA00006671"/>
    </source>
</evidence>
<name>A0A379GII5_PROMI</name>
<dbReference type="SUPFAM" id="SSF49401">
    <property type="entry name" value="Bacterial adhesins"/>
    <property type="match status" value="1"/>
</dbReference>
<protein>
    <submittedName>
        <fullName evidence="6">Fimbrial subunit</fullName>
    </submittedName>
</protein>
<comment type="similarity">
    <text evidence="2">Belongs to the fimbrial protein family.</text>
</comment>
<dbReference type="PANTHER" id="PTHR33420">
    <property type="entry name" value="FIMBRIAL SUBUNIT ELFA-RELATED"/>
    <property type="match status" value="1"/>
</dbReference>
<evidence type="ECO:0000256" key="1">
    <source>
        <dbReference type="ARBA" id="ARBA00004561"/>
    </source>
</evidence>
<dbReference type="Pfam" id="PF00419">
    <property type="entry name" value="Fimbrial"/>
    <property type="match status" value="1"/>
</dbReference>
<dbReference type="PANTHER" id="PTHR33420:SF3">
    <property type="entry name" value="FIMBRIAL SUBUNIT ELFA"/>
    <property type="match status" value="1"/>
</dbReference>
<organism evidence="6 7">
    <name type="scientific">Proteus mirabilis</name>
    <dbReference type="NCBI Taxonomy" id="584"/>
    <lineage>
        <taxon>Bacteria</taxon>
        <taxon>Pseudomonadati</taxon>
        <taxon>Pseudomonadota</taxon>
        <taxon>Gammaproteobacteria</taxon>
        <taxon>Enterobacterales</taxon>
        <taxon>Morganellaceae</taxon>
        <taxon>Proteus</taxon>
    </lineage>
</organism>
<dbReference type="AlphaFoldDB" id="A0A379GII5"/>
<keyword evidence="4" id="KW-0281">Fimbrium</keyword>
<evidence type="ECO:0000256" key="4">
    <source>
        <dbReference type="ARBA" id="ARBA00023263"/>
    </source>
</evidence>
<evidence type="ECO:0000313" key="6">
    <source>
        <dbReference type="EMBL" id="SUC40806.1"/>
    </source>
</evidence>
<dbReference type="Gene3D" id="2.60.40.1090">
    <property type="entry name" value="Fimbrial-type adhesion domain"/>
    <property type="match status" value="1"/>
</dbReference>
<evidence type="ECO:0000259" key="5">
    <source>
        <dbReference type="Pfam" id="PF00419"/>
    </source>
</evidence>
<accession>A0A379GII5</accession>
<reference evidence="6 7" key="1">
    <citation type="submission" date="2018-06" db="EMBL/GenBank/DDBJ databases">
        <authorList>
            <consortium name="Pathogen Informatics"/>
            <person name="Doyle S."/>
        </authorList>
    </citation>
    <scope>NUCLEOTIDE SEQUENCE [LARGE SCALE GENOMIC DNA]</scope>
    <source>
        <strain evidence="6 7">NCTC11938</strain>
    </source>
</reference>
<sequence>MKIKNHIRLLSALLVISSSMNVLADNSKTTEKKNNNIINFSGTVISTSCNIDSPSSPITLPTINKSEIVLDKDWANAKSSTGSNFEIKLLDCGNNNATLTFNGTDLAGENKIMKNKSITNNSAKGVGIFIRSDEGNKNIIHLNGNQAITKRIENKTATYKFHANYASYLPNPTSGTVNTSVNFTVKYS</sequence>
<dbReference type="InterPro" id="IPR008966">
    <property type="entry name" value="Adhesion_dom_sf"/>
</dbReference>
<dbReference type="EMBL" id="UGTS01000006">
    <property type="protein sequence ID" value="SUC40806.1"/>
    <property type="molecule type" value="Genomic_DNA"/>
</dbReference>
<gene>
    <name evidence="6" type="ORF">NCTC11938_05108</name>
</gene>
<dbReference type="GO" id="GO:0043709">
    <property type="term" value="P:cell adhesion involved in single-species biofilm formation"/>
    <property type="evidence" value="ECO:0007669"/>
    <property type="project" value="TreeGrafter"/>
</dbReference>
<dbReference type="InterPro" id="IPR050263">
    <property type="entry name" value="Bact_Fimbrial_Adh_Pro"/>
</dbReference>
<evidence type="ECO:0000256" key="3">
    <source>
        <dbReference type="ARBA" id="ARBA00022729"/>
    </source>
</evidence>
<dbReference type="GO" id="GO:0009289">
    <property type="term" value="C:pilus"/>
    <property type="evidence" value="ECO:0007669"/>
    <property type="project" value="UniProtKB-SubCell"/>
</dbReference>
<feature type="domain" description="Fimbrial-type adhesion" evidence="5">
    <location>
        <begin position="38"/>
        <end position="187"/>
    </location>
</feature>
<comment type="subcellular location">
    <subcellularLocation>
        <location evidence="1">Fimbrium</location>
    </subcellularLocation>
</comment>
<proteinExistence type="inferred from homology"/>
<dbReference type="InterPro" id="IPR036937">
    <property type="entry name" value="Adhesion_dom_fimbrial_sf"/>
</dbReference>
<dbReference type="KEGG" id="pvl:AOB99_07895"/>
<dbReference type="InterPro" id="IPR000259">
    <property type="entry name" value="Adhesion_dom_fimbrial"/>
</dbReference>
<dbReference type="RefSeq" id="WP_004242818.1">
    <property type="nucleotide sequence ID" value="NZ_ABFDCH020000071.1"/>
</dbReference>
<dbReference type="Proteomes" id="UP000254191">
    <property type="component" value="Unassembled WGS sequence"/>
</dbReference>
<keyword evidence="3" id="KW-0732">Signal</keyword>
<dbReference type="GeneID" id="6802925"/>
<evidence type="ECO:0000313" key="7">
    <source>
        <dbReference type="Proteomes" id="UP000254191"/>
    </source>
</evidence>